<proteinExistence type="predicted"/>
<dbReference type="AlphaFoldDB" id="A0A261XWG2"/>
<dbReference type="EMBL" id="MVBO01000133">
    <property type="protein sequence ID" value="OZJ02690.1"/>
    <property type="molecule type" value="Genomic_DNA"/>
</dbReference>
<comment type="caution">
    <text evidence="1">The sequence shown here is derived from an EMBL/GenBank/DDBJ whole genome shotgun (WGS) entry which is preliminary data.</text>
</comment>
<gene>
    <name evidence="1" type="ORF">BZG36_05110</name>
</gene>
<evidence type="ECO:0000313" key="1">
    <source>
        <dbReference type="EMBL" id="OZJ02690.1"/>
    </source>
</evidence>
<name>A0A261XWG2_9FUNG</name>
<accession>A0A261XWG2</accession>
<reference evidence="1 2" key="1">
    <citation type="journal article" date="2017" name="Mycologia">
        <title>Bifiguratus adelaidae, gen. et sp. nov., a new member of Mucoromycotina in endophytic and soil-dwelling habitats.</title>
        <authorList>
            <person name="Torres-Cruz T.J."/>
            <person name="Billingsley Tobias T.L."/>
            <person name="Almatruk M."/>
            <person name="Hesse C."/>
            <person name="Kuske C.R."/>
            <person name="Desiro A."/>
            <person name="Benucci G.M."/>
            <person name="Bonito G."/>
            <person name="Stajich J.E."/>
            <person name="Dunlap C."/>
            <person name="Arnold A.E."/>
            <person name="Porras-Alfaro A."/>
        </authorList>
    </citation>
    <scope>NUCLEOTIDE SEQUENCE [LARGE SCALE GENOMIC DNA]</scope>
    <source>
        <strain evidence="1 2">AZ0501</strain>
    </source>
</reference>
<evidence type="ECO:0000313" key="2">
    <source>
        <dbReference type="Proteomes" id="UP000242875"/>
    </source>
</evidence>
<dbReference type="OrthoDB" id="2364732at2759"/>
<protein>
    <submittedName>
        <fullName evidence="1">Uncharacterized protein</fullName>
    </submittedName>
</protein>
<keyword evidence="2" id="KW-1185">Reference proteome</keyword>
<sequence length="248" mass="28631">MVPSKMANQSLDRLSEEEKQLCDEVFRNPGRVQIANRTEVMKHLSRVFILTENADFTLDFSAPLLRNVYLQLRFGYTVPATHWPETFHAFLKNVFQAMSCHVLQQTKGRGKYGYLLESTWQMEFYRAAKQLLPPDDIISPNVSKVFGATGYIDFWIGGNKKWGIEILRDGDRFKEHKARFSSRYQKIVDHSNEWAVVDIRRYGLPIPDGLPGENVVFVVCEEDFSAVQLTLPGSRYPERIKLYGEACK</sequence>
<organism evidence="1 2">
    <name type="scientific">Bifiguratus adelaidae</name>
    <dbReference type="NCBI Taxonomy" id="1938954"/>
    <lineage>
        <taxon>Eukaryota</taxon>
        <taxon>Fungi</taxon>
        <taxon>Fungi incertae sedis</taxon>
        <taxon>Mucoromycota</taxon>
        <taxon>Mucoromycotina</taxon>
        <taxon>Endogonomycetes</taxon>
        <taxon>Endogonales</taxon>
        <taxon>Endogonales incertae sedis</taxon>
        <taxon>Bifiguratus</taxon>
    </lineage>
</organism>
<dbReference type="Proteomes" id="UP000242875">
    <property type="component" value="Unassembled WGS sequence"/>
</dbReference>